<name>A0A7U2FDY3_PHANO</name>
<feature type="region of interest" description="Disordered" evidence="1">
    <location>
        <begin position="157"/>
        <end position="176"/>
    </location>
</feature>
<feature type="compositionally biased region" description="Polar residues" evidence="1">
    <location>
        <begin position="494"/>
        <end position="531"/>
    </location>
</feature>
<accession>A0A7U2FDY3</accession>
<feature type="compositionally biased region" description="Low complexity" evidence="1">
    <location>
        <begin position="1001"/>
        <end position="1016"/>
    </location>
</feature>
<feature type="compositionally biased region" description="Low complexity" evidence="1">
    <location>
        <begin position="386"/>
        <end position="396"/>
    </location>
</feature>
<dbReference type="CDD" id="cd11282">
    <property type="entry name" value="ADF_coactosin_like"/>
    <property type="match status" value="1"/>
</dbReference>
<dbReference type="Gene3D" id="3.40.20.10">
    <property type="entry name" value="Severin"/>
    <property type="match status" value="1"/>
</dbReference>
<feature type="compositionally biased region" description="Basic and acidic residues" evidence="1">
    <location>
        <begin position="968"/>
        <end position="995"/>
    </location>
</feature>
<feature type="compositionally biased region" description="Polar residues" evidence="1">
    <location>
        <begin position="870"/>
        <end position="884"/>
    </location>
</feature>
<dbReference type="OMA" id="GNTLQCA"/>
<evidence type="ECO:0008006" key="4">
    <source>
        <dbReference type="Google" id="ProtNLM"/>
    </source>
</evidence>
<dbReference type="OrthoDB" id="74412at2759"/>
<dbReference type="AlphaFoldDB" id="A0A7U2FDY3"/>
<keyword evidence="3" id="KW-1185">Reference proteome</keyword>
<feature type="region of interest" description="Disordered" evidence="1">
    <location>
        <begin position="788"/>
        <end position="906"/>
    </location>
</feature>
<feature type="region of interest" description="Disordered" evidence="1">
    <location>
        <begin position="290"/>
        <end position="680"/>
    </location>
</feature>
<sequence length="1147" mass="124619">MSLNGLDDASVTQAYQGALAEAGGWLLLKYASRDAVEVLKQGTGGAGEVRAAVAQYEEKSPLYGFMLYRRRKVLVKYLPEGTSRLLQARVAVHFITVTERFSPHDFVLAVSTPDELSDAALTAACTLHTAAPSSSSSSGSSRAQKLSWIQEAAEEGSMLGGDDSAAAGASRPGTAKSVIPTIVEPIEEVPEMPPTRVASMMSDSAMSVPLMMEVMEEKAPPVPRTLPEITHVTIEKVTETPPADQSDLTDMQDTLKSYDKLFENGPEPRSSSQTARPNYDELYEHYYAQYSKPKVKLGPRPRPSMDGKRPSTSGSVPQVGSRPKSSLPAGLRSATRKAADERAVKASKDSQTVPSLALPPPPPIPAASEPPSSPISLAFTARSPASVRSMPVSSYSSHHRSTGMTQEKTRLMKALEMRKKQMKVQIERQEKLAEQAVANSQAEAREAESKAADAASIASKHEDTAEDTEAEKQSTAGDDTASSLGLDNSGLAFASSQADADDLNSSISVSSPTSAQTQGSSGAPSTRPSSMSEDDAPVSNNTCTPEGPPDSISADSIDEEQSVDSLPTVVPESRTPIPSMIHTTPPPTDDEQTSEGAADLQTREVDMAQSTISDAQDDSQAHRRSKRESMLFVPTGDASPLDDSKFKKRNRESIIMPTPIQQTPNHKKRQSWYETKGKRPAPLDALHVSAENSEAEYLSDDSFMEELQSATVQEAKPMSVSKSPITPYFSRKSFTRGSMTPESSSPYMKPSPEPMPRKISGPWPPQVNVEKVAAKKINVSSGISQRIKALAEKTSREMLPPTTPGGGLDSSSHSSLAQRKSSFFATTPIETSPNGRPVSRLGNPAFLNSSSTTPEKKSIAAPKPIKATVYNVQRGSEQPESVQVTARIVRDERTKQPTLAMPNEGAPLELHQSPLIIDHQKPRFTPPPTRGRTEPTSPVASSIAHSRDQSLAPSRTSSESAWRPFGRRMSESRSIHSHDGDEKREDKKDKKESRTSKMFKRMSSSMSSMPWKASTSNLSFPEHNTAHTSLASLREPPSPVHIGDLNIQFPDTLLWKRRYVEIDSMGNLVLSPSKSNEKGIVKRFHLSEFRAPYPPDQDRQELPNSVVLDFVDGRCLQCACETYMAQAHVLQILREAHDAWLAYNQTL</sequence>
<gene>
    <name evidence="2" type="ORF">JI435_101100</name>
</gene>
<feature type="compositionally biased region" description="Polar residues" evidence="1">
    <location>
        <begin position="473"/>
        <end position="486"/>
    </location>
</feature>
<feature type="compositionally biased region" description="Basic and acidic residues" evidence="1">
    <location>
        <begin position="407"/>
        <end position="433"/>
    </location>
</feature>
<evidence type="ECO:0000313" key="2">
    <source>
        <dbReference type="EMBL" id="QRD03328.1"/>
    </source>
</evidence>
<reference evidence="3" key="1">
    <citation type="journal article" date="2021" name="BMC Genomics">
        <title>Chromosome-level genome assembly and manually-curated proteome of model necrotroph Parastagonospora nodorum Sn15 reveals a genome-wide trove of candidate effector homologs, and redundancy of virulence-related functions within an accessory chromosome.</title>
        <authorList>
            <person name="Bertazzoni S."/>
            <person name="Jones D.A.B."/>
            <person name="Phan H.T."/>
            <person name="Tan K.-C."/>
            <person name="Hane J.K."/>
        </authorList>
    </citation>
    <scope>NUCLEOTIDE SEQUENCE [LARGE SCALE GENOMIC DNA]</scope>
    <source>
        <strain evidence="3">SN15 / ATCC MYA-4574 / FGSC 10173)</strain>
    </source>
</reference>
<dbReference type="EMBL" id="CP069037">
    <property type="protein sequence ID" value="QRD03328.1"/>
    <property type="molecule type" value="Genomic_DNA"/>
</dbReference>
<evidence type="ECO:0000313" key="3">
    <source>
        <dbReference type="Proteomes" id="UP000663193"/>
    </source>
</evidence>
<protein>
    <recommendedName>
        <fullName evidence="4">ADF-H domain-containing protein</fullName>
    </recommendedName>
</protein>
<evidence type="ECO:0000256" key="1">
    <source>
        <dbReference type="SAM" id="MobiDB-lite"/>
    </source>
</evidence>
<feature type="compositionally biased region" description="Polar residues" evidence="1">
    <location>
        <begin position="735"/>
        <end position="746"/>
    </location>
</feature>
<feature type="compositionally biased region" description="Low complexity" evidence="1">
    <location>
        <begin position="366"/>
        <end position="378"/>
    </location>
</feature>
<dbReference type="InterPro" id="IPR029006">
    <property type="entry name" value="ADF-H/Gelsolin-like_dom_sf"/>
</dbReference>
<feature type="region of interest" description="Disordered" evidence="1">
    <location>
        <begin position="919"/>
        <end position="1017"/>
    </location>
</feature>
<feature type="region of interest" description="Disordered" evidence="1">
    <location>
        <begin position="713"/>
        <end position="764"/>
    </location>
</feature>
<feature type="compositionally biased region" description="Polar residues" evidence="1">
    <location>
        <begin position="816"/>
        <end position="834"/>
    </location>
</feature>
<dbReference type="SUPFAM" id="SSF55753">
    <property type="entry name" value="Actin depolymerizing proteins"/>
    <property type="match status" value="1"/>
</dbReference>
<proteinExistence type="predicted"/>
<feature type="compositionally biased region" description="Basic and acidic residues" evidence="1">
    <location>
        <begin position="337"/>
        <end position="348"/>
    </location>
</feature>
<dbReference type="Proteomes" id="UP000663193">
    <property type="component" value="Chromosome 15"/>
</dbReference>
<feature type="compositionally biased region" description="Polar residues" evidence="1">
    <location>
        <begin position="939"/>
        <end position="960"/>
    </location>
</feature>
<feature type="compositionally biased region" description="Low complexity" evidence="1">
    <location>
        <begin position="160"/>
        <end position="170"/>
    </location>
</feature>
<organism evidence="2 3">
    <name type="scientific">Phaeosphaeria nodorum (strain SN15 / ATCC MYA-4574 / FGSC 10173)</name>
    <name type="common">Glume blotch fungus</name>
    <name type="synonym">Parastagonospora nodorum</name>
    <dbReference type="NCBI Taxonomy" id="321614"/>
    <lineage>
        <taxon>Eukaryota</taxon>
        <taxon>Fungi</taxon>
        <taxon>Dikarya</taxon>
        <taxon>Ascomycota</taxon>
        <taxon>Pezizomycotina</taxon>
        <taxon>Dothideomycetes</taxon>
        <taxon>Pleosporomycetidae</taxon>
        <taxon>Pleosporales</taxon>
        <taxon>Pleosporineae</taxon>
        <taxon>Phaeosphaeriaceae</taxon>
        <taxon>Parastagonospora</taxon>
    </lineage>
</organism>
<dbReference type="VEuPathDB" id="FungiDB:JI435_101100"/>